<dbReference type="Gene3D" id="3.90.70.10">
    <property type="entry name" value="Cysteine proteinases"/>
    <property type="match status" value="1"/>
</dbReference>
<feature type="coiled-coil region" evidence="2">
    <location>
        <begin position="413"/>
        <end position="440"/>
    </location>
</feature>
<dbReference type="InterPro" id="IPR018200">
    <property type="entry name" value="USP_CS"/>
</dbReference>
<dbReference type="PROSITE" id="PS00973">
    <property type="entry name" value="USP_2"/>
    <property type="match status" value="1"/>
</dbReference>
<dbReference type="PANTHER" id="PTHR24006">
    <property type="entry name" value="UBIQUITIN CARBOXYL-TERMINAL HYDROLASE"/>
    <property type="match status" value="1"/>
</dbReference>
<dbReference type="EMBL" id="CAJZBQ010000044">
    <property type="protein sequence ID" value="CAG9327992.1"/>
    <property type="molecule type" value="Genomic_DNA"/>
</dbReference>
<dbReference type="Proteomes" id="UP001162131">
    <property type="component" value="Unassembled WGS sequence"/>
</dbReference>
<dbReference type="EC" id="3.4.19.12" evidence="1"/>
<dbReference type="AlphaFoldDB" id="A0AAU9K4B0"/>
<evidence type="ECO:0000259" key="3">
    <source>
        <dbReference type="PROSITE" id="PS50030"/>
    </source>
</evidence>
<dbReference type="SMART" id="SM00165">
    <property type="entry name" value="UBA"/>
    <property type="match status" value="1"/>
</dbReference>
<feature type="coiled-coil region" evidence="2">
    <location>
        <begin position="330"/>
        <end position="357"/>
    </location>
</feature>
<accession>A0AAU9K4B0</accession>
<dbReference type="InterPro" id="IPR050164">
    <property type="entry name" value="Peptidase_C19"/>
</dbReference>
<dbReference type="PANTHER" id="PTHR24006:SF644">
    <property type="entry name" value="UBIQUITIN CARBOXYL-TERMINAL HYDROLASE 7"/>
    <property type="match status" value="1"/>
</dbReference>
<evidence type="ECO:0000313" key="5">
    <source>
        <dbReference type="EMBL" id="CAG9327992.1"/>
    </source>
</evidence>
<dbReference type="PROSITE" id="PS00972">
    <property type="entry name" value="USP_1"/>
    <property type="match status" value="1"/>
</dbReference>
<keyword evidence="1" id="KW-0645">Protease</keyword>
<dbReference type="SUPFAM" id="SSF46934">
    <property type="entry name" value="UBA-like"/>
    <property type="match status" value="1"/>
</dbReference>
<dbReference type="GO" id="GO:0005829">
    <property type="term" value="C:cytosol"/>
    <property type="evidence" value="ECO:0007669"/>
    <property type="project" value="TreeGrafter"/>
</dbReference>
<keyword evidence="2" id="KW-0175">Coiled coil</keyword>
<comment type="similarity">
    <text evidence="1">Belongs to the peptidase C19 family.</text>
</comment>
<keyword evidence="1" id="KW-0378">Hydrolase</keyword>
<dbReference type="InterPro" id="IPR028889">
    <property type="entry name" value="USP"/>
</dbReference>
<evidence type="ECO:0000256" key="1">
    <source>
        <dbReference type="RuleBase" id="RU366025"/>
    </source>
</evidence>
<protein>
    <recommendedName>
        <fullName evidence="1">Ubiquitin carboxyl-terminal hydrolase</fullName>
        <ecNumber evidence="1">3.4.19.12</ecNumber>
    </recommendedName>
</protein>
<sequence length="902" mass="104832">MENYNSAKVEELTRMGFSLADVQKALKLCGTGSDAALNWLVDKNNQSHYETYNTQKAINDLNAFEPLNPEERIRVEGTPVGLKNIGNTCYFNSLIQTYFAIPAFVKAVMSFQIPQRVTSSKFQLLSQLQKLFALMIGSNRKYIDPTSVLSSITDDFGNKIEIGSQRDVGEFNMILVSRISEAMRNRNIDDEYESYRTSSGMMVNLDGLISNMFYGKHIESITFNEFGRKATQINHAVFGQINLDVEYGDLYTAWEFSKSTKIENFMTPSGSETTACQRVWIENPPSILLFHIQRVAYDKQKRSPIKINKRFEFPKVIHIDRFLYKNKQESKRQHKTLKNLRRQIKTMEETIDSITKYKNSGLGLPEILQLASAFIKEECSEDGFQQDNLRILGDNEVDSQTLKDLANWLAYLRNLCQTSMEKKKTELEKLRKELEQQYKVPGLMKTPYYLHSILIHEGSAEGGHYYSFIYDSERGIWRKYSDISVTEISEDEVMSISLGGDGSSSAYSLVYVDSKLKPEPKDTLYCSYSILSDYPGNDDYYTYLSAEMLNEIKAHNFAEWEQLNEFGANSALKEIQNLYTSRYTMCDTQYLSYESLKDKTAGNIMHELINFSVFLRIKGELMLCKWYILDTCVQEYYPDKGSLINYNKNDPIYLKLCQFFINSYNQAPKFIDLSPNNLKSFEKFKKEYKNVMKEAYITLYILNYLNLGYFMDALKSFVYQAQYPSAERSYYTDVMRDSQKVIILRMATIVVTDLESGRTRNAVEMIGHLTTITCFSLDRSDMHYRQIKIIVESIYADKERFRLDTEDYTKVKACVEAMNSGSCTNPTFDLQNFSEGFKGLLDQIENFDVCAWRNGWTRNEIASQFVETMNLFKRNYEKWYQLHRNFSKGYQKILSLKEYREI</sequence>
<dbReference type="InterPro" id="IPR015940">
    <property type="entry name" value="UBA"/>
</dbReference>
<keyword evidence="6" id="KW-1185">Reference proteome</keyword>
<dbReference type="Pfam" id="PF00443">
    <property type="entry name" value="UCH"/>
    <property type="match status" value="1"/>
</dbReference>
<evidence type="ECO:0000313" key="6">
    <source>
        <dbReference type="Proteomes" id="UP001162131"/>
    </source>
</evidence>
<dbReference type="SUPFAM" id="SSF54001">
    <property type="entry name" value="Cysteine proteinases"/>
    <property type="match status" value="1"/>
</dbReference>
<name>A0AAU9K4B0_9CILI</name>
<dbReference type="GO" id="GO:0006508">
    <property type="term" value="P:proteolysis"/>
    <property type="evidence" value="ECO:0007669"/>
    <property type="project" value="UniProtKB-KW"/>
</dbReference>
<feature type="domain" description="USP" evidence="4">
    <location>
        <begin position="80"/>
        <end position="514"/>
    </location>
</feature>
<dbReference type="GO" id="GO:0005634">
    <property type="term" value="C:nucleus"/>
    <property type="evidence" value="ECO:0007669"/>
    <property type="project" value="TreeGrafter"/>
</dbReference>
<comment type="caution">
    <text evidence="5">The sequence shown here is derived from an EMBL/GenBank/DDBJ whole genome shotgun (WGS) entry which is preliminary data.</text>
</comment>
<gene>
    <name evidence="5" type="ORF">BSTOLATCC_MIC44611</name>
</gene>
<keyword evidence="1" id="KW-0833">Ubl conjugation pathway</keyword>
<dbReference type="InterPro" id="IPR038765">
    <property type="entry name" value="Papain-like_cys_pep_sf"/>
</dbReference>
<reference evidence="5" key="1">
    <citation type="submission" date="2021-09" db="EMBL/GenBank/DDBJ databases">
        <authorList>
            <consortium name="AG Swart"/>
            <person name="Singh M."/>
            <person name="Singh A."/>
            <person name="Seah K."/>
            <person name="Emmerich C."/>
        </authorList>
    </citation>
    <scope>NUCLEOTIDE SEQUENCE</scope>
    <source>
        <strain evidence="5">ATCC30299</strain>
    </source>
</reference>
<proteinExistence type="inferred from homology"/>
<evidence type="ECO:0000259" key="4">
    <source>
        <dbReference type="PROSITE" id="PS50235"/>
    </source>
</evidence>
<dbReference type="Gene3D" id="1.10.8.10">
    <property type="entry name" value="DNA helicase RuvA subunit, C-terminal domain"/>
    <property type="match status" value="1"/>
</dbReference>
<dbReference type="InterPro" id="IPR001394">
    <property type="entry name" value="Peptidase_C19_UCH"/>
</dbReference>
<feature type="domain" description="UBA" evidence="3">
    <location>
        <begin position="3"/>
        <end position="43"/>
    </location>
</feature>
<dbReference type="GO" id="GO:0016579">
    <property type="term" value="P:protein deubiquitination"/>
    <property type="evidence" value="ECO:0007669"/>
    <property type="project" value="InterPro"/>
</dbReference>
<evidence type="ECO:0000256" key="2">
    <source>
        <dbReference type="SAM" id="Coils"/>
    </source>
</evidence>
<dbReference type="Pfam" id="PF22562">
    <property type="entry name" value="UBA_7"/>
    <property type="match status" value="1"/>
</dbReference>
<keyword evidence="1" id="KW-0788">Thiol protease</keyword>
<comment type="catalytic activity">
    <reaction evidence="1">
        <text>Thiol-dependent hydrolysis of ester, thioester, amide, peptide and isopeptide bonds formed by the C-terminal Gly of ubiquitin (a 76-residue protein attached to proteins as an intracellular targeting signal).</text>
        <dbReference type="EC" id="3.4.19.12"/>
    </reaction>
</comment>
<dbReference type="PROSITE" id="PS50235">
    <property type="entry name" value="USP_3"/>
    <property type="match status" value="1"/>
</dbReference>
<dbReference type="GO" id="GO:0004843">
    <property type="term" value="F:cysteine-type deubiquitinase activity"/>
    <property type="evidence" value="ECO:0007669"/>
    <property type="project" value="UniProtKB-UniRule"/>
</dbReference>
<organism evidence="5 6">
    <name type="scientific">Blepharisma stoltei</name>
    <dbReference type="NCBI Taxonomy" id="1481888"/>
    <lineage>
        <taxon>Eukaryota</taxon>
        <taxon>Sar</taxon>
        <taxon>Alveolata</taxon>
        <taxon>Ciliophora</taxon>
        <taxon>Postciliodesmatophora</taxon>
        <taxon>Heterotrichea</taxon>
        <taxon>Heterotrichida</taxon>
        <taxon>Blepharismidae</taxon>
        <taxon>Blepharisma</taxon>
    </lineage>
</organism>
<dbReference type="InterPro" id="IPR009060">
    <property type="entry name" value="UBA-like_sf"/>
</dbReference>
<dbReference type="PROSITE" id="PS50030">
    <property type="entry name" value="UBA"/>
    <property type="match status" value="1"/>
</dbReference>
<dbReference type="GO" id="GO:0031647">
    <property type="term" value="P:regulation of protein stability"/>
    <property type="evidence" value="ECO:0007669"/>
    <property type="project" value="TreeGrafter"/>
</dbReference>